<gene>
    <name evidence="2" type="ORF">MCBB_2111</name>
</gene>
<keyword evidence="3" id="KW-1185">Reference proteome</keyword>
<proteinExistence type="predicted"/>
<dbReference type="AlphaFoldDB" id="A0A1D3L4U2"/>
<protein>
    <recommendedName>
        <fullName evidence="4">Energy-converting hydrogenase B subunit G, EhbG</fullName>
    </recommendedName>
</protein>
<keyword evidence="1" id="KW-0472">Membrane</keyword>
<evidence type="ECO:0000313" key="2">
    <source>
        <dbReference type="EMBL" id="SCG86654.1"/>
    </source>
</evidence>
<dbReference type="RefSeq" id="WP_071907698.1">
    <property type="nucleotide sequence ID" value="NZ_LT607756.1"/>
</dbReference>
<dbReference type="OrthoDB" id="71397at2157"/>
<evidence type="ECO:0008006" key="4">
    <source>
        <dbReference type="Google" id="ProtNLM"/>
    </source>
</evidence>
<dbReference type="KEGG" id="mcub:MCBB_2111"/>
<evidence type="ECO:0000313" key="3">
    <source>
        <dbReference type="Proteomes" id="UP000094707"/>
    </source>
</evidence>
<keyword evidence="1" id="KW-1133">Transmembrane helix</keyword>
<feature type="transmembrane region" description="Helical" evidence="1">
    <location>
        <begin position="56"/>
        <end position="75"/>
    </location>
</feature>
<dbReference type="GeneID" id="30412946"/>
<organism evidence="2 3">
    <name type="scientific">Methanobacterium congolense</name>
    <dbReference type="NCBI Taxonomy" id="118062"/>
    <lineage>
        <taxon>Archaea</taxon>
        <taxon>Methanobacteriati</taxon>
        <taxon>Methanobacteriota</taxon>
        <taxon>Methanomada group</taxon>
        <taxon>Methanobacteria</taxon>
        <taxon>Methanobacteriales</taxon>
        <taxon>Methanobacteriaceae</taxon>
        <taxon>Methanobacterium</taxon>
    </lineage>
</organism>
<keyword evidence="1" id="KW-0812">Transmembrane</keyword>
<sequence>MSIYDIIVKKIKDIRIETDEEGPLTNVSTSSMLAGEIAIVSTLLLAVIMLRVVSKVLMIFAFIILLVLVVVAMPIMPKLKREQNDSLANMTFYVVVALGIIITLFYWGNLNV</sequence>
<dbReference type="EMBL" id="LT607756">
    <property type="protein sequence ID" value="SCG86654.1"/>
    <property type="molecule type" value="Genomic_DNA"/>
</dbReference>
<feature type="transmembrane region" description="Helical" evidence="1">
    <location>
        <begin position="87"/>
        <end position="107"/>
    </location>
</feature>
<dbReference type="Proteomes" id="UP000094707">
    <property type="component" value="Chromosome I"/>
</dbReference>
<feature type="transmembrane region" description="Helical" evidence="1">
    <location>
        <begin position="33"/>
        <end position="50"/>
    </location>
</feature>
<reference evidence="2 3" key="1">
    <citation type="submission" date="2016-08" db="EMBL/GenBank/DDBJ databases">
        <authorList>
            <person name="Seilhamer J.J."/>
        </authorList>
    </citation>
    <scope>NUCLEOTIDE SEQUENCE [LARGE SCALE GENOMIC DNA]</scope>
    <source>
        <strain evidence="2">Buetzberg</strain>
    </source>
</reference>
<accession>A0A1D3L4U2</accession>
<evidence type="ECO:0000256" key="1">
    <source>
        <dbReference type="SAM" id="Phobius"/>
    </source>
</evidence>
<name>A0A1D3L4U2_9EURY</name>
<dbReference type="STRING" id="118062.MCBB_2111"/>